<protein>
    <submittedName>
        <fullName evidence="2">Uncharacterized protein</fullName>
    </submittedName>
</protein>
<gene>
    <name evidence="2" type="ORF">CEXT_653221</name>
</gene>
<dbReference type="AlphaFoldDB" id="A0AAV4WA86"/>
<dbReference type="Proteomes" id="UP001054945">
    <property type="component" value="Unassembled WGS sequence"/>
</dbReference>
<organism evidence="2 3">
    <name type="scientific">Caerostris extrusa</name>
    <name type="common">Bark spider</name>
    <name type="synonym">Caerostris bankana</name>
    <dbReference type="NCBI Taxonomy" id="172846"/>
    <lineage>
        <taxon>Eukaryota</taxon>
        <taxon>Metazoa</taxon>
        <taxon>Ecdysozoa</taxon>
        <taxon>Arthropoda</taxon>
        <taxon>Chelicerata</taxon>
        <taxon>Arachnida</taxon>
        <taxon>Araneae</taxon>
        <taxon>Araneomorphae</taxon>
        <taxon>Entelegynae</taxon>
        <taxon>Araneoidea</taxon>
        <taxon>Araneidae</taxon>
        <taxon>Caerostris</taxon>
    </lineage>
</organism>
<accession>A0AAV4WA86</accession>
<sequence>MGSCLKQNEQIASYCLQQIQIIRKEQQPNGKKKSIICPWNRGWRGPTSPTPSTSIVPARDRGLRSHSRHRAKTKSHGFLLLTEQIRNRNFVDDGQRKGFFLLLPHRGWVGAGPKGVTSAISTPGDLGRHEKVLRQTISTRKEEKGFCVCFRSAPCLACCAVDKISR</sequence>
<keyword evidence="3" id="KW-1185">Reference proteome</keyword>
<feature type="region of interest" description="Disordered" evidence="1">
    <location>
        <begin position="36"/>
        <end position="69"/>
    </location>
</feature>
<evidence type="ECO:0000313" key="2">
    <source>
        <dbReference type="EMBL" id="GIY79731.1"/>
    </source>
</evidence>
<comment type="caution">
    <text evidence="2">The sequence shown here is derived from an EMBL/GenBank/DDBJ whole genome shotgun (WGS) entry which is preliminary data.</text>
</comment>
<evidence type="ECO:0000313" key="3">
    <source>
        <dbReference type="Proteomes" id="UP001054945"/>
    </source>
</evidence>
<reference evidence="2 3" key="1">
    <citation type="submission" date="2021-06" db="EMBL/GenBank/DDBJ databases">
        <title>Caerostris extrusa draft genome.</title>
        <authorList>
            <person name="Kono N."/>
            <person name="Arakawa K."/>
        </authorList>
    </citation>
    <scope>NUCLEOTIDE SEQUENCE [LARGE SCALE GENOMIC DNA]</scope>
</reference>
<name>A0AAV4WA86_CAEEX</name>
<dbReference type="EMBL" id="BPLR01015924">
    <property type="protein sequence ID" value="GIY79731.1"/>
    <property type="molecule type" value="Genomic_DNA"/>
</dbReference>
<evidence type="ECO:0000256" key="1">
    <source>
        <dbReference type="SAM" id="MobiDB-lite"/>
    </source>
</evidence>
<proteinExistence type="predicted"/>